<dbReference type="VEuPathDB" id="FungiDB:JI435_155350"/>
<reference evidence="3" key="1">
    <citation type="journal article" date="2021" name="BMC Genomics">
        <title>Chromosome-level genome assembly and manually-curated proteome of model necrotroph Parastagonospora nodorum Sn15 reveals a genome-wide trove of candidate effector homologs, and redundancy of virulence-related functions within an accessory chromosome.</title>
        <authorList>
            <person name="Bertazzoni S."/>
            <person name="Jones D.A.B."/>
            <person name="Phan H.T."/>
            <person name="Tan K.-C."/>
            <person name="Hane J.K."/>
        </authorList>
    </citation>
    <scope>NUCLEOTIDE SEQUENCE [LARGE SCALE GENOMIC DNA]</scope>
    <source>
        <strain evidence="3">SN15 / ATCC MYA-4574 / FGSC 10173)</strain>
    </source>
</reference>
<name>A0A7U2I8V6_PHANO</name>
<protein>
    <submittedName>
        <fullName evidence="2">Uncharacterized protein</fullName>
    </submittedName>
</protein>
<dbReference type="Proteomes" id="UP000663193">
    <property type="component" value="Chromosome 18"/>
</dbReference>
<accession>A0A7U2I8V6</accession>
<dbReference type="EMBL" id="CP069040">
    <property type="protein sequence ID" value="QRD05389.1"/>
    <property type="molecule type" value="Genomic_DNA"/>
</dbReference>
<feature type="chain" id="PRO_5031204453" evidence="1">
    <location>
        <begin position="22"/>
        <end position="327"/>
    </location>
</feature>
<feature type="signal peptide" evidence="1">
    <location>
        <begin position="1"/>
        <end position="21"/>
    </location>
</feature>
<evidence type="ECO:0000313" key="2">
    <source>
        <dbReference type="EMBL" id="QRD05389.1"/>
    </source>
</evidence>
<keyword evidence="1" id="KW-0732">Signal</keyword>
<organism evidence="2 3">
    <name type="scientific">Phaeosphaeria nodorum (strain SN15 / ATCC MYA-4574 / FGSC 10173)</name>
    <name type="common">Glume blotch fungus</name>
    <name type="synonym">Parastagonospora nodorum</name>
    <dbReference type="NCBI Taxonomy" id="321614"/>
    <lineage>
        <taxon>Eukaryota</taxon>
        <taxon>Fungi</taxon>
        <taxon>Dikarya</taxon>
        <taxon>Ascomycota</taxon>
        <taxon>Pezizomycotina</taxon>
        <taxon>Dothideomycetes</taxon>
        <taxon>Pleosporomycetidae</taxon>
        <taxon>Pleosporales</taxon>
        <taxon>Pleosporineae</taxon>
        <taxon>Phaeosphaeriaceae</taxon>
        <taxon>Parastagonospora</taxon>
    </lineage>
</organism>
<gene>
    <name evidence="2" type="ORF">JI435_155350</name>
</gene>
<dbReference type="OrthoDB" id="2119228at2759"/>
<evidence type="ECO:0000313" key="3">
    <source>
        <dbReference type="Proteomes" id="UP000663193"/>
    </source>
</evidence>
<evidence type="ECO:0000256" key="1">
    <source>
        <dbReference type="SAM" id="SignalP"/>
    </source>
</evidence>
<sequence>MKAFGTIAVGAFLLQSPQVRASPIEARGWGSVPDAAESLLKYIGISKELLPDATKLWDFKDNPQMCQVRMETNNGANCKATVECNDGVREYNPAGAGWNVCFVGGRQYFNDPRIGDFSITFAEKNGKGQGQGLTTPILQVKYIDDWKVLPVQGLAEEFLKYEDCDRQGLFTCNKGPYICRHGDMGNSYIQDSKLKRWTCGIPKIGKGEGPLNSNAPTNNKGFAPGWCGIHVVQYQKPNPAKDSYSLEVTRVNDDNEADIGRFPKGGPTASVTSKLPWTIEVKTGAVDADPVRFAYGGQSWDSNDKARCSVGKYDNGKRQLDCGFTCE</sequence>
<dbReference type="AlphaFoldDB" id="A0A7U2I8V6"/>
<proteinExistence type="predicted"/>
<keyword evidence="3" id="KW-1185">Reference proteome</keyword>